<keyword evidence="6 18" id="KW-0227">DNA damage</keyword>
<dbReference type="RefSeq" id="XP_031406250.1">
    <property type="nucleotide sequence ID" value="XM_031550390.1"/>
</dbReference>
<dbReference type="CDD" id="cd09857">
    <property type="entry name" value="PIN_EXO1"/>
    <property type="match status" value="1"/>
</dbReference>
<dbReference type="PANTHER" id="PTHR11081">
    <property type="entry name" value="FLAP ENDONUCLEASE FAMILY MEMBER"/>
    <property type="match status" value="1"/>
</dbReference>
<keyword evidence="12 18" id="KW-0238">DNA-binding</keyword>
<protein>
    <recommendedName>
        <fullName evidence="18">Exonuclease 1</fullName>
        <ecNumber evidence="18">3.1.-.-</ecNumber>
    </recommendedName>
</protein>
<evidence type="ECO:0000259" key="20">
    <source>
        <dbReference type="SMART" id="SM00484"/>
    </source>
</evidence>
<dbReference type="EC" id="3.1.-.-" evidence="18"/>
<comment type="subcellular location">
    <subcellularLocation>
        <location evidence="1 18">Nucleus</location>
    </subcellularLocation>
</comment>
<keyword evidence="21" id="KW-1185">Reference proteome</keyword>
<dbReference type="PANTHER" id="PTHR11081:SF8">
    <property type="entry name" value="EXONUCLEASE 1"/>
    <property type="match status" value="1"/>
</dbReference>
<feature type="domain" description="XPG-I" evidence="20">
    <location>
        <begin position="169"/>
        <end position="241"/>
    </location>
</feature>
<evidence type="ECO:0000256" key="14">
    <source>
        <dbReference type="ARBA" id="ARBA00023242"/>
    </source>
</evidence>
<dbReference type="InterPro" id="IPR008918">
    <property type="entry name" value="HhH2"/>
</dbReference>
<dbReference type="InterPro" id="IPR019974">
    <property type="entry name" value="XPG_CS"/>
</dbReference>
<evidence type="ECO:0000256" key="18">
    <source>
        <dbReference type="RuleBase" id="RU910737"/>
    </source>
</evidence>
<dbReference type="Proteomes" id="UP000515151">
    <property type="component" value="Chromosome 7"/>
</dbReference>
<dbReference type="SUPFAM" id="SSF88723">
    <property type="entry name" value="PIN domain-like"/>
    <property type="match status" value="1"/>
</dbReference>
<keyword evidence="14 18" id="KW-0539">Nucleus</keyword>
<gene>
    <name evidence="22" type="primary">LOC116214898</name>
</gene>
<keyword evidence="4 18" id="KW-0479">Metal-binding</keyword>
<evidence type="ECO:0000256" key="5">
    <source>
        <dbReference type="ARBA" id="ARBA00022759"/>
    </source>
</evidence>
<dbReference type="AlphaFoldDB" id="A0A6P8EHQ0"/>
<keyword evidence="15" id="KW-0469">Meiosis</keyword>
<evidence type="ECO:0000256" key="4">
    <source>
        <dbReference type="ARBA" id="ARBA00022723"/>
    </source>
</evidence>
<evidence type="ECO:0000256" key="19">
    <source>
        <dbReference type="SAM" id="MobiDB-lite"/>
    </source>
</evidence>
<dbReference type="GO" id="GO:0017108">
    <property type="term" value="F:5'-flap endonuclease activity"/>
    <property type="evidence" value="ECO:0007669"/>
    <property type="project" value="TreeGrafter"/>
</dbReference>
<evidence type="ECO:0000256" key="12">
    <source>
        <dbReference type="ARBA" id="ARBA00023125"/>
    </source>
</evidence>
<keyword evidence="13 18" id="KW-0234">DNA repair</keyword>
<dbReference type="FunFam" id="3.40.50.1010:FF:000111">
    <property type="entry name" value="Exonuclease 1"/>
    <property type="match status" value="1"/>
</dbReference>
<dbReference type="InterPro" id="IPR036279">
    <property type="entry name" value="5-3_exonuclease_C_sf"/>
</dbReference>
<dbReference type="Pfam" id="PF00867">
    <property type="entry name" value="XPG_I"/>
    <property type="match status" value="1"/>
</dbReference>
<evidence type="ECO:0000256" key="1">
    <source>
        <dbReference type="ARBA" id="ARBA00004123"/>
    </source>
</evidence>
<dbReference type="InterPro" id="IPR044752">
    <property type="entry name" value="PIN-like_EXO1"/>
</dbReference>
<evidence type="ECO:0000256" key="6">
    <source>
        <dbReference type="ARBA" id="ARBA00022763"/>
    </source>
</evidence>
<dbReference type="FunFam" id="1.10.150.20:FF:000011">
    <property type="entry name" value="exonuclease 1"/>
    <property type="match status" value="1"/>
</dbReference>
<keyword evidence="5" id="KW-0255">Endonuclease</keyword>
<dbReference type="PRINTS" id="PR00853">
    <property type="entry name" value="XPGRADSUPER"/>
</dbReference>
<dbReference type="GO" id="GO:0006281">
    <property type="term" value="P:DNA repair"/>
    <property type="evidence" value="ECO:0007669"/>
    <property type="project" value="UniProtKB-UniRule"/>
</dbReference>
<name>A0A6P8EHQ0_PUNGR</name>
<keyword evidence="18" id="KW-0228">DNA excision</keyword>
<dbReference type="GO" id="GO:0002376">
    <property type="term" value="P:immune system process"/>
    <property type="evidence" value="ECO:0007669"/>
    <property type="project" value="UniProtKB-KW"/>
</dbReference>
<keyword evidence="18" id="KW-0267">Excision nuclease</keyword>
<dbReference type="OrthoDB" id="26491at2759"/>
<evidence type="ECO:0000313" key="21">
    <source>
        <dbReference type="Proteomes" id="UP000515151"/>
    </source>
</evidence>
<dbReference type="SUPFAM" id="SSF47807">
    <property type="entry name" value="5' to 3' exonuclease, C-terminal subdomain"/>
    <property type="match status" value="1"/>
</dbReference>
<comment type="subunit">
    <text evidence="17">Interacts with the MLH1-PMS2 heterodimer via MLH1. Interacts with MSH3. Interacts with the MSH2-MSH6 heterodimer via MSH2, and this interaction may increase the processivity of the 5'-&gt;3' exonuclease activity. Interacts with PCNA, and this interaction may both stimulate the cryptic 3'-&gt;5' exonuclease activity and suppress the 5'-&gt;3' exonuclease activity. Interacts with WRN, and this interaction stimulates both the 5'-&gt;3' exonuclease activity and cleavage of 5'-overhanging flap structures. Interacts with RECQL/RECQ1, and this interaction stimulates cleavage of 5'-overhanging flap structures. Interacts with DNA helicase ZGRF1; the interaction is increased following DNA damage induction.</text>
</comment>
<dbReference type="GO" id="GO:0046872">
    <property type="term" value="F:metal ion binding"/>
    <property type="evidence" value="ECO:0007669"/>
    <property type="project" value="UniProtKB-UniRule"/>
</dbReference>
<reference evidence="22" key="2">
    <citation type="submission" date="2025-08" db="UniProtKB">
        <authorList>
            <consortium name="RefSeq"/>
        </authorList>
    </citation>
    <scope>IDENTIFICATION</scope>
    <source>
        <tissue evidence="22">Leaf</tissue>
    </source>
</reference>
<proteinExistence type="inferred from homology"/>
<keyword evidence="9 18" id="KW-0460">Magnesium</keyword>
<comment type="cofactor">
    <cofactor evidence="18">
        <name>Mg(2+)</name>
        <dbReference type="ChEBI" id="CHEBI:18420"/>
    </cofactor>
    <text evidence="18">Binds 2 magnesium ions per subunit. They probably participate in the reaction catalyzed by the enzyme. May bind an additional third magnesium ion after substrate binding.</text>
</comment>
<dbReference type="SMART" id="SM00279">
    <property type="entry name" value="HhH2"/>
    <property type="match status" value="1"/>
</dbReference>
<dbReference type="GO" id="GO:0035312">
    <property type="term" value="F:5'-3' DNA exonuclease activity"/>
    <property type="evidence" value="ECO:0007669"/>
    <property type="project" value="UniProtKB-UniRule"/>
</dbReference>
<dbReference type="InterPro" id="IPR006086">
    <property type="entry name" value="XPG-I_dom"/>
</dbReference>
<evidence type="ECO:0000256" key="13">
    <source>
        <dbReference type="ARBA" id="ARBA00023204"/>
    </source>
</evidence>
<dbReference type="Gene3D" id="3.40.50.1010">
    <property type="entry name" value="5'-nuclease"/>
    <property type="match status" value="1"/>
</dbReference>
<evidence type="ECO:0000256" key="15">
    <source>
        <dbReference type="ARBA" id="ARBA00023254"/>
    </source>
</evidence>
<dbReference type="InterPro" id="IPR006085">
    <property type="entry name" value="XPG_DNA_repair_N"/>
</dbReference>
<organism evidence="21 22">
    <name type="scientific">Punica granatum</name>
    <name type="common">Pomegranate</name>
    <dbReference type="NCBI Taxonomy" id="22663"/>
    <lineage>
        <taxon>Eukaryota</taxon>
        <taxon>Viridiplantae</taxon>
        <taxon>Streptophyta</taxon>
        <taxon>Embryophyta</taxon>
        <taxon>Tracheophyta</taxon>
        <taxon>Spermatophyta</taxon>
        <taxon>Magnoliopsida</taxon>
        <taxon>eudicotyledons</taxon>
        <taxon>Gunneridae</taxon>
        <taxon>Pentapetalae</taxon>
        <taxon>rosids</taxon>
        <taxon>malvids</taxon>
        <taxon>Myrtales</taxon>
        <taxon>Lythraceae</taxon>
        <taxon>Punica</taxon>
    </lineage>
</organism>
<dbReference type="PROSITE" id="PS00842">
    <property type="entry name" value="XPG_2"/>
    <property type="match status" value="1"/>
</dbReference>
<keyword evidence="3 18" id="KW-0540">Nuclease</keyword>
<dbReference type="CDD" id="cd09901">
    <property type="entry name" value="H3TH_FEN1-like"/>
    <property type="match status" value="1"/>
</dbReference>
<dbReference type="GO" id="GO:0003677">
    <property type="term" value="F:DNA binding"/>
    <property type="evidence" value="ECO:0007669"/>
    <property type="project" value="UniProtKB-UniRule"/>
</dbReference>
<keyword evidence="7 18" id="KW-0378">Hydrolase</keyword>
<evidence type="ECO:0000256" key="11">
    <source>
        <dbReference type="ARBA" id="ARBA00022990"/>
    </source>
</evidence>
<sequence length="604" mass="67279">MAEKILNFPFSQSSDLTKNPKPLEAKNFQRGPNGDQRSSQIHETLHRTDPHREIRRKTSGYRCLFMASQGSMELCLNSEGDKKLQFLNYFMHRIQLLRHYKVTPVVVFDGGSIPCKAATEDERQRRRKANRELAMQKLNEGDVKAASELFQRGVSITPAIAHQLIKILRSENIEFVVAPYEADAQLAYLSSLEVEKGGVVAVITEDSDLMAYGCKAIIFKMDRYGSGEEILFEKVFDSADCVPSFRGFTEDLFIGMCVLAGCDFLPSVPGIGIKKAYSLISKYRNLDRALSVLKIEKGNLMPEDYPKSFHEAVAVFQHALIYDTTAKKLTHLKPLPKKLLQSLEGNLDFLGPEIPPSVATAIATGKLDPTNMEAFDHTEKPVAVPESSQHWQKKATALSVQKKCFRVFSSKETSVSDNPILQQTPAQYEAKCLKEAATFEKLVLPSETSQDAEGSGAVVSISLKVPDNNPFRIEKAKKKKCSDLRMNITEDASVLTYVEKSEIVSVRADILPEAATEDKQCTEGLHNVIELDRESEVTDVEVTDVGDQERALMGSSESQESVNSRPKRIATNSKQDKGGNKPKRKKIKSSVSNNSSILNFFTRV</sequence>
<dbReference type="InterPro" id="IPR006084">
    <property type="entry name" value="XPG/Rad2"/>
</dbReference>
<evidence type="ECO:0000256" key="10">
    <source>
        <dbReference type="ARBA" id="ARBA00022859"/>
    </source>
</evidence>
<dbReference type="GeneID" id="116214898"/>
<keyword evidence="8 18" id="KW-0269">Exonuclease</keyword>
<evidence type="ECO:0000256" key="8">
    <source>
        <dbReference type="ARBA" id="ARBA00022839"/>
    </source>
</evidence>
<dbReference type="Gene3D" id="1.10.150.20">
    <property type="entry name" value="5' to 3' exonuclease, C-terminal subdomain"/>
    <property type="match status" value="1"/>
</dbReference>
<dbReference type="GO" id="GO:0051321">
    <property type="term" value="P:meiotic cell cycle"/>
    <property type="evidence" value="ECO:0007669"/>
    <property type="project" value="UniProtKB-KW"/>
</dbReference>
<dbReference type="SMART" id="SM00484">
    <property type="entry name" value="XPGI"/>
    <property type="match status" value="1"/>
</dbReference>
<feature type="region of interest" description="Disordered" evidence="19">
    <location>
        <begin position="1"/>
        <end position="39"/>
    </location>
</feature>
<reference evidence="21" key="1">
    <citation type="journal article" date="2020" name="Plant Biotechnol. J.">
        <title>The pomegranate (Punica granatum L.) draft genome dissects genetic divergence between soft- and hard-seeded cultivars.</title>
        <authorList>
            <person name="Luo X."/>
            <person name="Li H."/>
            <person name="Wu Z."/>
            <person name="Yao W."/>
            <person name="Zhao P."/>
            <person name="Cao D."/>
            <person name="Yu H."/>
            <person name="Li K."/>
            <person name="Poudel K."/>
            <person name="Zhao D."/>
            <person name="Zhang F."/>
            <person name="Xia X."/>
            <person name="Chen L."/>
            <person name="Wang Q."/>
            <person name="Jing D."/>
            <person name="Cao S."/>
        </authorList>
    </citation>
    <scope>NUCLEOTIDE SEQUENCE [LARGE SCALE GENOMIC DNA]</scope>
    <source>
        <strain evidence="21">cv. Tunisia</strain>
    </source>
</reference>
<evidence type="ECO:0000256" key="16">
    <source>
        <dbReference type="ARBA" id="ARBA00057694"/>
    </source>
</evidence>
<accession>A0A6P8EHQ0</accession>
<evidence type="ECO:0000256" key="17">
    <source>
        <dbReference type="ARBA" id="ARBA00064664"/>
    </source>
</evidence>
<keyword evidence="2" id="KW-0597">Phosphoprotein</keyword>
<evidence type="ECO:0000256" key="7">
    <source>
        <dbReference type="ARBA" id="ARBA00022801"/>
    </source>
</evidence>
<evidence type="ECO:0000313" key="22">
    <source>
        <dbReference type="RefSeq" id="XP_031406250.1"/>
    </source>
</evidence>
<feature type="compositionally biased region" description="Polar residues" evidence="19">
    <location>
        <begin position="555"/>
        <end position="564"/>
    </location>
</feature>
<evidence type="ECO:0000256" key="2">
    <source>
        <dbReference type="ARBA" id="ARBA00022553"/>
    </source>
</evidence>
<comment type="function">
    <text evidence="16">5'-&gt;3' double-stranded DNA exonuclease which may also possess a cryptic 3'-&gt;5' double-stranded DNA exonuclease activity. Functions in DNA mismatch repair (MMR) to excise mismatch-containing DNA tracts directed by strand breaks located either 5' or 3' to the mismatch. Also exhibits endonuclease activity against 5'-overhanging flap structures similar to those generated by displacement synthesis when DNA polymerase encounters the 5'-end of a downstream Okazaki fragment. Required for somatic hypermutation (SHM) and class switch recombination (CSR) of immunoglobulin genes. Essential for male and female meiosis.</text>
</comment>
<keyword evidence="11" id="KW-0007">Acetylation</keyword>
<dbReference type="Pfam" id="PF00752">
    <property type="entry name" value="XPG_N"/>
    <property type="match status" value="1"/>
</dbReference>
<evidence type="ECO:0000256" key="9">
    <source>
        <dbReference type="ARBA" id="ARBA00022842"/>
    </source>
</evidence>
<dbReference type="InterPro" id="IPR029060">
    <property type="entry name" value="PIN-like_dom_sf"/>
</dbReference>
<comment type="similarity">
    <text evidence="18">Belongs to the XPG/RAD2 endonuclease family. EXO1 subfamily.</text>
</comment>
<feature type="region of interest" description="Disordered" evidence="19">
    <location>
        <begin position="551"/>
        <end position="590"/>
    </location>
</feature>
<dbReference type="GO" id="GO:0005634">
    <property type="term" value="C:nucleus"/>
    <property type="evidence" value="ECO:0007669"/>
    <property type="project" value="UniProtKB-SubCell"/>
</dbReference>
<evidence type="ECO:0000256" key="3">
    <source>
        <dbReference type="ARBA" id="ARBA00022722"/>
    </source>
</evidence>
<keyword evidence="10" id="KW-0391">Immunity</keyword>